<keyword evidence="4" id="KW-1185">Reference proteome</keyword>
<organism evidence="3 4">
    <name type="scientific">Canis lupus dingo</name>
    <name type="common">dingo</name>
    <dbReference type="NCBI Taxonomy" id="286419"/>
    <lineage>
        <taxon>Eukaryota</taxon>
        <taxon>Metazoa</taxon>
        <taxon>Chordata</taxon>
        <taxon>Craniata</taxon>
        <taxon>Vertebrata</taxon>
        <taxon>Euteleostomi</taxon>
        <taxon>Mammalia</taxon>
        <taxon>Eutheria</taxon>
        <taxon>Laurasiatheria</taxon>
        <taxon>Carnivora</taxon>
        <taxon>Caniformia</taxon>
        <taxon>Canidae</taxon>
        <taxon>Canis</taxon>
    </lineage>
</organism>
<evidence type="ECO:0000259" key="2">
    <source>
        <dbReference type="Pfam" id="PF13904"/>
    </source>
</evidence>
<reference evidence="3" key="1">
    <citation type="submission" date="2025-08" db="UniProtKB">
        <authorList>
            <consortium name="Ensembl"/>
        </authorList>
    </citation>
    <scope>IDENTIFICATION</scope>
</reference>
<evidence type="ECO:0000256" key="1">
    <source>
        <dbReference type="SAM" id="Coils"/>
    </source>
</evidence>
<feature type="domain" description="Coiled-coil" evidence="2">
    <location>
        <begin position="15"/>
        <end position="64"/>
    </location>
</feature>
<dbReference type="InterPro" id="IPR025259">
    <property type="entry name" value="CCDC34/181"/>
</dbReference>
<proteinExistence type="predicted"/>
<accession>A0A8C0L4A9</accession>
<evidence type="ECO:0000313" key="4">
    <source>
        <dbReference type="Proteomes" id="UP000694391"/>
    </source>
</evidence>
<name>A0A8C0L4A9_CANLU</name>
<dbReference type="Proteomes" id="UP000694391">
    <property type="component" value="Unplaced"/>
</dbReference>
<protein>
    <recommendedName>
        <fullName evidence="2">Coiled-coil domain-containing protein</fullName>
    </recommendedName>
</protein>
<dbReference type="AlphaFoldDB" id="A0A8C0L4A9"/>
<sequence>SYRTPLEILWSCHFKEKEKQRQAELQEKKEIAEKKFKEWLENAKNKPRPAAKSYGYANGKLTVEILIQNQPFIIQFHGNPFICLLPKKLRTYRERRLKGL</sequence>
<dbReference type="InterPro" id="IPR045323">
    <property type="entry name" value="CCDC34"/>
</dbReference>
<dbReference type="PANTHER" id="PTHR23247">
    <property type="entry name" value="NY-REN-41 ANTIGEN L15 -RELATED"/>
    <property type="match status" value="1"/>
</dbReference>
<dbReference type="Pfam" id="PF13904">
    <property type="entry name" value="CCDC34"/>
    <property type="match status" value="1"/>
</dbReference>
<dbReference type="PANTHER" id="PTHR23247:SF2">
    <property type="entry name" value="COILED-COIL DOMAIN-CONTAINING PROTEIN 34"/>
    <property type="match status" value="1"/>
</dbReference>
<evidence type="ECO:0000313" key="3">
    <source>
        <dbReference type="Ensembl" id="ENSCAFP00020024838.1"/>
    </source>
</evidence>
<reference evidence="3" key="2">
    <citation type="submission" date="2025-09" db="UniProtKB">
        <authorList>
            <consortium name="Ensembl"/>
        </authorList>
    </citation>
    <scope>IDENTIFICATION</scope>
</reference>
<feature type="coiled-coil region" evidence="1">
    <location>
        <begin position="14"/>
        <end position="42"/>
    </location>
</feature>
<keyword evidence="1" id="KW-0175">Coiled coil</keyword>
<dbReference type="Ensembl" id="ENSCAFT00020028660.1">
    <property type="protein sequence ID" value="ENSCAFP00020024838.1"/>
    <property type="gene ID" value="ENSCAFG00020019519.1"/>
</dbReference>